<keyword evidence="3" id="KW-0963">Cytoplasm</keyword>
<dbReference type="GO" id="GO:0019773">
    <property type="term" value="C:proteasome core complex, alpha-subunit complex"/>
    <property type="evidence" value="ECO:0007669"/>
    <property type="project" value="UniProtKB-UniRule"/>
</dbReference>
<evidence type="ECO:0000256" key="1">
    <source>
        <dbReference type="ARBA" id="ARBA00022942"/>
    </source>
</evidence>
<evidence type="ECO:0000259" key="4">
    <source>
        <dbReference type="PROSITE" id="PS00388"/>
    </source>
</evidence>
<dbReference type="GO" id="GO:0006511">
    <property type="term" value="P:ubiquitin-dependent protein catabolic process"/>
    <property type="evidence" value="ECO:0007669"/>
    <property type="project" value="InterPro"/>
</dbReference>
<keyword evidence="3" id="KW-0539">Nucleus</keyword>
<evidence type="ECO:0000256" key="3">
    <source>
        <dbReference type="RuleBase" id="RU000551"/>
    </source>
</evidence>
<keyword evidence="6" id="KW-1185">Reference proteome</keyword>
<comment type="caution">
    <text evidence="5">The sequence shown here is derived from an EMBL/GenBank/DDBJ whole genome shotgun (WGS) entry which is preliminary data.</text>
</comment>
<dbReference type="InterPro" id="IPR001353">
    <property type="entry name" value="Proteasome_sua/b"/>
</dbReference>
<evidence type="ECO:0000313" key="5">
    <source>
        <dbReference type="EMBL" id="KAG9393798.1"/>
    </source>
</evidence>
<sequence>MSGFDSDRYSFSLTTFSPSGKLGQIDHALAAVNNGSTSIGIKSHDGIVLVSEKKLKSALIDKDSIKKVQILADNVGCVYSGIGADSAVLVRSGRKNGEVYRRQFGENPGVDTVAKDLTAKMQSYTQSGGVRPFGCSLLVGGVDPAGPSLWQVDPSGSSIRWKATAIGKNSRTCKTFLEKRVTPDISLDDAVKIALLSLKEVFDGLLKAEHCEVGIISTEDGFFRMMTDAEVTEQLDGLE</sequence>
<dbReference type="Pfam" id="PF10584">
    <property type="entry name" value="Proteasome_A_N"/>
    <property type="match status" value="1"/>
</dbReference>
<dbReference type="OrthoDB" id="431557at2759"/>
<gene>
    <name evidence="5" type="ORF">J8273_4661</name>
</gene>
<reference evidence="5" key="1">
    <citation type="submission" date="2021-05" db="EMBL/GenBank/DDBJ databases">
        <title>A free-living protist that lacks canonical eukaryotic 1 DNA replication and segregation systems.</title>
        <authorList>
            <person name="Salas-Leiva D.E."/>
            <person name="Tromer E.C."/>
            <person name="Curtis B.A."/>
            <person name="Jerlstrom-Hultqvist J."/>
            <person name="Kolisko M."/>
            <person name="Yi Z."/>
            <person name="Salas-Leiva J.S."/>
            <person name="Gallot-Lavallee L."/>
            <person name="Kops G.J.P.L."/>
            <person name="Archibald J.M."/>
            <person name="Simpson A.G.B."/>
            <person name="Roger A.J."/>
        </authorList>
    </citation>
    <scope>NUCLEOTIDE SEQUENCE</scope>
    <source>
        <strain evidence="5">BICM</strain>
    </source>
</reference>
<dbReference type="Gene3D" id="3.60.20.10">
    <property type="entry name" value="Glutamine Phosphoribosylpyrophosphate, subunit 1, domain 1"/>
    <property type="match status" value="1"/>
</dbReference>
<comment type="subunit">
    <text evidence="3">The 26S proteasome consists of a 20S proteasome core and two 19S regulatory subunits.</text>
</comment>
<dbReference type="PROSITE" id="PS51475">
    <property type="entry name" value="PROTEASOME_ALPHA_2"/>
    <property type="match status" value="1"/>
</dbReference>
<dbReference type="InterPro" id="IPR000426">
    <property type="entry name" value="Proteasome_asu_N"/>
</dbReference>
<accession>A0A8J6B1N9</accession>
<feature type="domain" description="Proteasome alpha-type subunits" evidence="4">
    <location>
        <begin position="9"/>
        <end position="31"/>
    </location>
</feature>
<dbReference type="NCBIfam" id="NF003075">
    <property type="entry name" value="PRK03996.1"/>
    <property type="match status" value="1"/>
</dbReference>
<protein>
    <recommendedName>
        <fullName evidence="3">Proteasome subunit alpha type</fullName>
    </recommendedName>
</protein>
<dbReference type="EMBL" id="JAHDYR010000020">
    <property type="protein sequence ID" value="KAG9393798.1"/>
    <property type="molecule type" value="Genomic_DNA"/>
</dbReference>
<dbReference type="InterPro" id="IPR023332">
    <property type="entry name" value="Proteasome_alpha-type"/>
</dbReference>
<dbReference type="AlphaFoldDB" id="A0A8J6B1N9"/>
<dbReference type="PANTHER" id="PTHR11599">
    <property type="entry name" value="PROTEASOME SUBUNIT ALPHA/BETA"/>
    <property type="match status" value="1"/>
</dbReference>
<evidence type="ECO:0000313" key="6">
    <source>
        <dbReference type="Proteomes" id="UP000717585"/>
    </source>
</evidence>
<dbReference type="GO" id="GO:0005634">
    <property type="term" value="C:nucleus"/>
    <property type="evidence" value="ECO:0007669"/>
    <property type="project" value="UniProtKB-SubCell"/>
</dbReference>
<comment type="similarity">
    <text evidence="2 3">Belongs to the peptidase T1A family.</text>
</comment>
<dbReference type="GO" id="GO:0005737">
    <property type="term" value="C:cytoplasm"/>
    <property type="evidence" value="ECO:0007669"/>
    <property type="project" value="UniProtKB-SubCell"/>
</dbReference>
<dbReference type="InterPro" id="IPR029055">
    <property type="entry name" value="Ntn_hydrolases_N"/>
</dbReference>
<organism evidence="5 6">
    <name type="scientific">Carpediemonas membranifera</name>
    <dbReference type="NCBI Taxonomy" id="201153"/>
    <lineage>
        <taxon>Eukaryota</taxon>
        <taxon>Metamonada</taxon>
        <taxon>Carpediemonas-like organisms</taxon>
        <taxon>Carpediemonas</taxon>
    </lineage>
</organism>
<dbReference type="InterPro" id="IPR050115">
    <property type="entry name" value="Proteasome_alpha"/>
</dbReference>
<evidence type="ECO:0000256" key="2">
    <source>
        <dbReference type="PROSITE-ProRule" id="PRU00808"/>
    </source>
</evidence>
<dbReference type="SMART" id="SM00948">
    <property type="entry name" value="Proteasome_A_N"/>
    <property type="match status" value="1"/>
</dbReference>
<dbReference type="PROSITE" id="PS00388">
    <property type="entry name" value="PROTEASOME_ALPHA_1"/>
    <property type="match status" value="1"/>
</dbReference>
<dbReference type="Pfam" id="PF00227">
    <property type="entry name" value="Proteasome"/>
    <property type="match status" value="1"/>
</dbReference>
<dbReference type="Proteomes" id="UP000717585">
    <property type="component" value="Unassembled WGS sequence"/>
</dbReference>
<keyword evidence="1 2" id="KW-0647">Proteasome</keyword>
<dbReference type="SUPFAM" id="SSF56235">
    <property type="entry name" value="N-terminal nucleophile aminohydrolases (Ntn hydrolases)"/>
    <property type="match status" value="1"/>
</dbReference>
<name>A0A8J6B1N9_9EUKA</name>
<comment type="subcellular location">
    <subcellularLocation>
        <location evidence="3">Cytoplasm</location>
    </subcellularLocation>
    <subcellularLocation>
        <location evidence="3">Nucleus</location>
    </subcellularLocation>
</comment>
<proteinExistence type="inferred from homology"/>